<dbReference type="Proteomes" id="UP000215335">
    <property type="component" value="Unassembled WGS sequence"/>
</dbReference>
<gene>
    <name evidence="1" type="ORF">TSAR_001799</name>
</gene>
<comment type="caution">
    <text evidence="1">The sequence shown here is derived from an EMBL/GenBank/DDBJ whole genome shotgun (WGS) entry which is preliminary data.</text>
</comment>
<evidence type="ECO:0000313" key="1">
    <source>
        <dbReference type="EMBL" id="OXU19579.1"/>
    </source>
</evidence>
<dbReference type="EMBL" id="NNAY01003344">
    <property type="protein sequence ID" value="OXU19579.1"/>
    <property type="molecule type" value="Genomic_DNA"/>
</dbReference>
<reference evidence="1 2" key="1">
    <citation type="journal article" date="2017" name="Curr. Biol.">
        <title>The Evolution of Venom by Co-option of Single-Copy Genes.</title>
        <authorList>
            <person name="Martinson E.O."/>
            <person name="Mrinalini"/>
            <person name="Kelkar Y.D."/>
            <person name="Chang C.H."/>
            <person name="Werren J.H."/>
        </authorList>
    </citation>
    <scope>NUCLEOTIDE SEQUENCE [LARGE SCALE GENOMIC DNA]</scope>
    <source>
        <strain evidence="1 2">Alberta</strain>
        <tissue evidence="1">Whole body</tissue>
    </source>
</reference>
<proteinExistence type="predicted"/>
<evidence type="ECO:0000313" key="2">
    <source>
        <dbReference type="Proteomes" id="UP000215335"/>
    </source>
</evidence>
<keyword evidence="2" id="KW-1185">Reference proteome</keyword>
<name>A0A232EMJ2_9HYME</name>
<accession>A0A232EMJ2</accession>
<protein>
    <submittedName>
        <fullName evidence="1">Uncharacterized protein</fullName>
    </submittedName>
</protein>
<sequence length="86" mass="9520">MLLAVGGKSRAIVLGEVLPVTLNGKQDSAQESAQEVVVQCVQDNSKDKWTKSKEQKFGNLKLHEIKVDHYKTKFCSKNGNCLIVAF</sequence>
<organism evidence="1 2">
    <name type="scientific">Trichomalopsis sarcophagae</name>
    <dbReference type="NCBI Taxonomy" id="543379"/>
    <lineage>
        <taxon>Eukaryota</taxon>
        <taxon>Metazoa</taxon>
        <taxon>Ecdysozoa</taxon>
        <taxon>Arthropoda</taxon>
        <taxon>Hexapoda</taxon>
        <taxon>Insecta</taxon>
        <taxon>Pterygota</taxon>
        <taxon>Neoptera</taxon>
        <taxon>Endopterygota</taxon>
        <taxon>Hymenoptera</taxon>
        <taxon>Apocrita</taxon>
        <taxon>Proctotrupomorpha</taxon>
        <taxon>Chalcidoidea</taxon>
        <taxon>Pteromalidae</taxon>
        <taxon>Pteromalinae</taxon>
        <taxon>Trichomalopsis</taxon>
    </lineage>
</organism>
<dbReference type="AlphaFoldDB" id="A0A232EMJ2"/>